<accession>A0A2T2NM56</accession>
<dbReference type="EMBL" id="KZ678136">
    <property type="protein sequence ID" value="PSN66517.1"/>
    <property type="molecule type" value="Genomic_DNA"/>
</dbReference>
<evidence type="ECO:0000313" key="2">
    <source>
        <dbReference type="Proteomes" id="UP000240883"/>
    </source>
</evidence>
<dbReference type="Proteomes" id="UP000240883">
    <property type="component" value="Unassembled WGS sequence"/>
</dbReference>
<evidence type="ECO:0000313" key="1">
    <source>
        <dbReference type="EMBL" id="PSN66517.1"/>
    </source>
</evidence>
<reference evidence="1 2" key="1">
    <citation type="journal article" date="2018" name="Front. Microbiol.">
        <title>Genome-Wide Analysis of Corynespora cassiicola Leaf Fall Disease Putative Effectors.</title>
        <authorList>
            <person name="Lopez D."/>
            <person name="Ribeiro S."/>
            <person name="Label P."/>
            <person name="Fumanal B."/>
            <person name="Venisse J.S."/>
            <person name="Kohler A."/>
            <person name="de Oliveira R.R."/>
            <person name="Labutti K."/>
            <person name="Lipzen A."/>
            <person name="Lail K."/>
            <person name="Bauer D."/>
            <person name="Ohm R.A."/>
            <person name="Barry K.W."/>
            <person name="Spatafora J."/>
            <person name="Grigoriev I.V."/>
            <person name="Martin F.M."/>
            <person name="Pujade-Renaud V."/>
        </authorList>
    </citation>
    <scope>NUCLEOTIDE SEQUENCE [LARGE SCALE GENOMIC DNA]</scope>
    <source>
        <strain evidence="1 2">Philippines</strain>
    </source>
</reference>
<protein>
    <submittedName>
        <fullName evidence="1">Uncharacterized protein</fullName>
    </submittedName>
</protein>
<proteinExistence type="predicted"/>
<dbReference type="AlphaFoldDB" id="A0A2T2NM56"/>
<organism evidence="1 2">
    <name type="scientific">Corynespora cassiicola Philippines</name>
    <dbReference type="NCBI Taxonomy" id="1448308"/>
    <lineage>
        <taxon>Eukaryota</taxon>
        <taxon>Fungi</taxon>
        <taxon>Dikarya</taxon>
        <taxon>Ascomycota</taxon>
        <taxon>Pezizomycotina</taxon>
        <taxon>Dothideomycetes</taxon>
        <taxon>Pleosporomycetidae</taxon>
        <taxon>Pleosporales</taxon>
        <taxon>Corynesporascaceae</taxon>
        <taxon>Corynespora</taxon>
    </lineage>
</organism>
<dbReference type="OrthoDB" id="3757859at2759"/>
<keyword evidence="2" id="KW-1185">Reference proteome</keyword>
<sequence>MDRDEGERDAQGNLIDPKQGTCWDEKCGGEVVWATKGPWLLVCLKCQRQQ</sequence>
<name>A0A2T2NM56_CORCC</name>
<gene>
    <name evidence="1" type="ORF">BS50DRAFT_495621</name>
</gene>